<sequence>MHVDGPLLDTWRFDGAKPPLHASVYKCCLSSEDVDFPEPRIPCRFPSRTPRALNLRRTFILTLHPPPRQTAPMRLPLLPLLLSLLSLLPLATSAQQACNSSPTLCTRPYSSILHLGTHNAPFTRNSTTSFSSAANQYFNTTVQLDAGIRLLQAEVHLEGSDIRLCHTSCSLFDLGTLEGWLEEIKTWLEGNENDVVTLLLVNPDKIVAAQLEAPFREAGLAEMVYTPPSVTSWDWPTLGELIAADKRFIVFVSTSMPSTSPLLSEFSFIHETAYENTSPLNFTCAADRETPGDTFPLINHWVYQQPAANSATQIFQPNETAARVLNGVTGEGNMRGRLAECNVTRGFVLVDFFAGEMEAVRVRALTRVKPTSPSVRPGCQ</sequence>
<dbReference type="OrthoDB" id="7984201at2759"/>
<dbReference type="EMBL" id="ML220120">
    <property type="protein sequence ID" value="TGZ81345.1"/>
    <property type="molecule type" value="Genomic_DNA"/>
</dbReference>
<organism evidence="1 2">
    <name type="scientific">Ascodesmis nigricans</name>
    <dbReference type="NCBI Taxonomy" id="341454"/>
    <lineage>
        <taxon>Eukaryota</taxon>
        <taxon>Fungi</taxon>
        <taxon>Dikarya</taxon>
        <taxon>Ascomycota</taxon>
        <taxon>Pezizomycotina</taxon>
        <taxon>Pezizomycetes</taxon>
        <taxon>Pezizales</taxon>
        <taxon>Ascodesmidaceae</taxon>
        <taxon>Ascodesmis</taxon>
    </lineage>
</organism>
<evidence type="ECO:0008006" key="3">
    <source>
        <dbReference type="Google" id="ProtNLM"/>
    </source>
</evidence>
<evidence type="ECO:0000313" key="2">
    <source>
        <dbReference type="Proteomes" id="UP000298138"/>
    </source>
</evidence>
<dbReference type="GO" id="GO:0006629">
    <property type="term" value="P:lipid metabolic process"/>
    <property type="evidence" value="ECO:0007669"/>
    <property type="project" value="InterPro"/>
</dbReference>
<dbReference type="SUPFAM" id="SSF51695">
    <property type="entry name" value="PLC-like phosphodiesterases"/>
    <property type="match status" value="1"/>
</dbReference>
<gene>
    <name evidence="1" type="ORF">EX30DRAFT_273608</name>
</gene>
<dbReference type="InterPro" id="IPR051057">
    <property type="entry name" value="PI-PLC_domain"/>
</dbReference>
<dbReference type="Gene3D" id="3.20.20.190">
    <property type="entry name" value="Phosphatidylinositol (PI) phosphodiesterase"/>
    <property type="match status" value="1"/>
</dbReference>
<dbReference type="PANTHER" id="PTHR13593:SF80">
    <property type="entry name" value="PLC-LIKE PHOSPHODIESTERASE"/>
    <property type="match status" value="1"/>
</dbReference>
<reference evidence="1 2" key="1">
    <citation type="submission" date="2019-04" db="EMBL/GenBank/DDBJ databases">
        <title>Comparative genomics and transcriptomics to analyze fruiting body development in filamentous ascomycetes.</title>
        <authorList>
            <consortium name="DOE Joint Genome Institute"/>
            <person name="Lutkenhaus R."/>
            <person name="Traeger S."/>
            <person name="Breuer J."/>
            <person name="Kuo A."/>
            <person name="Lipzen A."/>
            <person name="Pangilinan J."/>
            <person name="Dilworth D."/>
            <person name="Sandor L."/>
            <person name="Poggeler S."/>
            <person name="Barry K."/>
            <person name="Grigoriev I.V."/>
            <person name="Nowrousian M."/>
        </authorList>
    </citation>
    <scope>NUCLEOTIDE SEQUENCE [LARGE SCALE GENOMIC DNA]</scope>
    <source>
        <strain evidence="1 2">CBS 389.68</strain>
    </source>
</reference>
<evidence type="ECO:0000313" key="1">
    <source>
        <dbReference type="EMBL" id="TGZ81345.1"/>
    </source>
</evidence>
<proteinExistence type="predicted"/>
<dbReference type="PANTHER" id="PTHR13593">
    <property type="match status" value="1"/>
</dbReference>
<accession>A0A4V3SIS7</accession>
<keyword evidence="2" id="KW-1185">Reference proteome</keyword>
<dbReference type="InParanoid" id="A0A4V3SIS7"/>
<dbReference type="STRING" id="341454.A0A4V3SIS7"/>
<dbReference type="Proteomes" id="UP000298138">
    <property type="component" value="Unassembled WGS sequence"/>
</dbReference>
<dbReference type="Pfam" id="PF26146">
    <property type="entry name" value="PI-PLC_X"/>
    <property type="match status" value="1"/>
</dbReference>
<dbReference type="InterPro" id="IPR017946">
    <property type="entry name" value="PLC-like_Pdiesterase_TIM-brl"/>
</dbReference>
<protein>
    <recommendedName>
        <fullName evidence="3">PLC-like phosphodiesterase</fullName>
    </recommendedName>
</protein>
<name>A0A4V3SIS7_9PEZI</name>
<dbReference type="GO" id="GO:0008081">
    <property type="term" value="F:phosphoric diester hydrolase activity"/>
    <property type="evidence" value="ECO:0007669"/>
    <property type="project" value="InterPro"/>
</dbReference>
<dbReference type="AlphaFoldDB" id="A0A4V3SIS7"/>